<comment type="similarity">
    <text evidence="2">Belongs to the major facilitator superfamily.</text>
</comment>
<feature type="transmembrane region" description="Helical" evidence="26">
    <location>
        <begin position="258"/>
        <end position="278"/>
    </location>
</feature>
<comment type="catalytic activity">
    <reaction evidence="10">
        <text>L-alpha-aminoacyl-L-arginine(out) = L-alpha-aminoacyl-L-arginine(in)</text>
        <dbReference type="Rhea" id="RHEA:79367"/>
        <dbReference type="ChEBI" id="CHEBI:229968"/>
    </reaction>
</comment>
<comment type="catalytic activity">
    <reaction evidence="11">
        <text>L-alpha-aminoacyl-L-histidine(out) = L-alpha-aminoacyl-L-histidine(in)</text>
        <dbReference type="Rhea" id="RHEA:79375"/>
        <dbReference type="ChEBI" id="CHEBI:229967"/>
    </reaction>
</comment>
<evidence type="ECO:0000256" key="13">
    <source>
        <dbReference type="ARBA" id="ARBA00044893"/>
    </source>
</evidence>
<comment type="catalytic activity">
    <reaction evidence="14">
        <text>L-aspartyl-L-lysine(out) = L-aspartyl-L-lysine(in)</text>
        <dbReference type="Rhea" id="RHEA:79411"/>
        <dbReference type="ChEBI" id="CHEBI:229953"/>
    </reaction>
</comment>
<dbReference type="AlphaFoldDB" id="A0A6G3ME95"/>
<dbReference type="PANTHER" id="PTHR23512">
    <property type="entry name" value="MAJOR FACILITATOR SUPERFAMILY DOMAIN-CONTAINING PROTEIN 1"/>
    <property type="match status" value="1"/>
</dbReference>
<keyword evidence="7" id="KW-0458">Lysosome</keyword>
<evidence type="ECO:0000256" key="11">
    <source>
        <dbReference type="ARBA" id="ARBA00044884"/>
    </source>
</evidence>
<evidence type="ECO:0000256" key="17">
    <source>
        <dbReference type="ARBA" id="ARBA00044903"/>
    </source>
</evidence>
<evidence type="ECO:0000256" key="23">
    <source>
        <dbReference type="ARBA" id="ARBA00045709"/>
    </source>
</evidence>
<comment type="catalytic activity">
    <reaction evidence="8">
        <text>L-lysyl-L-alanine(out) = L-lysyl-L-alanine(in)</text>
        <dbReference type="Rhea" id="RHEA:79399"/>
        <dbReference type="ChEBI" id="CHEBI:229954"/>
    </reaction>
</comment>
<evidence type="ECO:0000256" key="7">
    <source>
        <dbReference type="ARBA" id="ARBA00023228"/>
    </source>
</evidence>
<accession>A0A6G3ME95</accession>
<organism evidence="27">
    <name type="scientific">Henneguya salminicola</name>
    <name type="common">Myxosporean</name>
    <dbReference type="NCBI Taxonomy" id="69463"/>
    <lineage>
        <taxon>Eukaryota</taxon>
        <taxon>Metazoa</taxon>
        <taxon>Cnidaria</taxon>
        <taxon>Myxozoa</taxon>
        <taxon>Myxosporea</taxon>
        <taxon>Bivalvulida</taxon>
        <taxon>Platysporina</taxon>
        <taxon>Myxobolidae</taxon>
        <taxon>Henneguya</taxon>
    </lineage>
</organism>
<comment type="subcellular location">
    <subcellularLocation>
        <location evidence="1">Lysosome membrane</location>
        <topology evidence="1">Multi-pass membrane protein</topology>
    </subcellularLocation>
</comment>
<comment type="catalytic activity">
    <reaction evidence="16">
        <text>L-lysyl-L-lysine(out) = L-lysyl-L-lysine(in)</text>
        <dbReference type="Rhea" id="RHEA:79403"/>
        <dbReference type="ChEBI" id="CHEBI:229956"/>
    </reaction>
</comment>
<name>A0A6G3ME95_HENSL</name>
<comment type="catalytic activity">
    <reaction evidence="19">
        <text>L-alanyl-L-lysine(out) = L-alanyl-L-lysine(in)</text>
        <dbReference type="Rhea" id="RHEA:79415"/>
        <dbReference type="ChEBI" id="CHEBI:192470"/>
    </reaction>
</comment>
<feature type="transmembrane region" description="Helical" evidence="26">
    <location>
        <begin position="72"/>
        <end position="92"/>
    </location>
</feature>
<evidence type="ECO:0000256" key="10">
    <source>
        <dbReference type="ARBA" id="ARBA00044881"/>
    </source>
</evidence>
<evidence type="ECO:0000256" key="2">
    <source>
        <dbReference type="ARBA" id="ARBA00008335"/>
    </source>
</evidence>
<evidence type="ECO:0000256" key="16">
    <source>
        <dbReference type="ARBA" id="ARBA00044900"/>
    </source>
</evidence>
<comment type="catalytic activity">
    <reaction evidence="18">
        <text>L-histidyl-L-alpha-amino acid(out) = L-histidyl-L-alpha-amino acid(in)</text>
        <dbReference type="Rhea" id="RHEA:79379"/>
        <dbReference type="ChEBI" id="CHEBI:229964"/>
    </reaction>
</comment>
<feature type="transmembrane region" description="Helical" evidence="26">
    <location>
        <begin position="298"/>
        <end position="321"/>
    </location>
</feature>
<feature type="transmembrane region" description="Helical" evidence="26">
    <location>
        <begin position="199"/>
        <end position="224"/>
    </location>
</feature>
<evidence type="ECO:0000256" key="4">
    <source>
        <dbReference type="ARBA" id="ARBA00022692"/>
    </source>
</evidence>
<protein>
    <recommendedName>
        <fullName evidence="21">Lysosomal dipeptide transporter MFSD1</fullName>
    </recommendedName>
    <alternativeName>
        <fullName evidence="22">Major facilitator superfamily domain-containing protein 1</fullName>
    </alternativeName>
</protein>
<reference evidence="27" key="1">
    <citation type="submission" date="2018-11" db="EMBL/GenBank/DDBJ databases">
        <title>Henneguya salminicola genome and transcriptome.</title>
        <authorList>
            <person name="Yahalomi D."/>
            <person name="Atkinson S.D."/>
            <person name="Neuhof M."/>
            <person name="Chang E.S."/>
            <person name="Philippe H."/>
            <person name="Cartwright P."/>
            <person name="Bartholomew J.L."/>
            <person name="Huchon D."/>
        </authorList>
    </citation>
    <scope>NUCLEOTIDE SEQUENCE</scope>
    <source>
        <strain evidence="27">Hz1</strain>
        <tissue evidence="27">Whole</tissue>
    </source>
</reference>
<evidence type="ECO:0000256" key="20">
    <source>
        <dbReference type="ARBA" id="ARBA00044924"/>
    </source>
</evidence>
<keyword evidence="4 26" id="KW-0812">Transmembrane</keyword>
<evidence type="ECO:0000256" key="5">
    <source>
        <dbReference type="ARBA" id="ARBA00022989"/>
    </source>
</evidence>
<dbReference type="InterPro" id="IPR036259">
    <property type="entry name" value="MFS_trans_sf"/>
</dbReference>
<comment type="catalytic activity">
    <reaction evidence="20">
        <text>L-lysyl-glycine(out) = L-lysyl-glycine(in)</text>
        <dbReference type="Rhea" id="RHEA:79407"/>
        <dbReference type="ChEBI" id="CHEBI:191202"/>
    </reaction>
</comment>
<comment type="catalytic activity">
    <reaction evidence="9">
        <text>L-histidyl-glycine(out) = L-histidyl-glycine(in)</text>
        <dbReference type="Rhea" id="RHEA:79395"/>
        <dbReference type="ChEBI" id="CHEBI:229957"/>
    </reaction>
</comment>
<evidence type="ECO:0000313" key="27">
    <source>
        <dbReference type="EMBL" id="NDJ92337.1"/>
    </source>
</evidence>
<evidence type="ECO:0000256" key="25">
    <source>
        <dbReference type="SAM" id="MobiDB-lite"/>
    </source>
</evidence>
<evidence type="ECO:0000256" key="24">
    <source>
        <dbReference type="ARBA" id="ARBA00046376"/>
    </source>
</evidence>
<keyword evidence="6 26" id="KW-0472">Membrane</keyword>
<evidence type="ECO:0000256" key="14">
    <source>
        <dbReference type="ARBA" id="ARBA00044898"/>
    </source>
</evidence>
<evidence type="ECO:0000256" key="12">
    <source>
        <dbReference type="ARBA" id="ARBA00044891"/>
    </source>
</evidence>
<comment type="function">
    <text evidence="23">Lysosomal dipeptide uniporter that selectively exports lysine, arginine or histidine-containing dipeptides with a net positive charge from the lysosome lumen into the cytosol. Could play a role in a specific type of protein O-glycosylation indirectly regulating macrophages migration and tissue invasion. Also essential for liver homeostasis.</text>
</comment>
<evidence type="ECO:0000256" key="22">
    <source>
        <dbReference type="ARBA" id="ARBA00045018"/>
    </source>
</evidence>
<comment type="catalytic activity">
    <reaction evidence="15">
        <text>L-arginyl-L-alpha-amino acid(out) = L-arginyl-L-alpha-amino acid(in)</text>
        <dbReference type="Rhea" id="RHEA:79371"/>
        <dbReference type="ChEBI" id="CHEBI:84315"/>
    </reaction>
</comment>
<feature type="region of interest" description="Disordered" evidence="25">
    <location>
        <begin position="1"/>
        <end position="23"/>
    </location>
</feature>
<evidence type="ECO:0000256" key="9">
    <source>
        <dbReference type="ARBA" id="ARBA00044878"/>
    </source>
</evidence>
<dbReference type="InterPro" id="IPR052187">
    <property type="entry name" value="MFSD1"/>
</dbReference>
<evidence type="ECO:0000256" key="15">
    <source>
        <dbReference type="ARBA" id="ARBA00044899"/>
    </source>
</evidence>
<evidence type="ECO:0000256" key="8">
    <source>
        <dbReference type="ARBA" id="ARBA00044876"/>
    </source>
</evidence>
<dbReference type="Gene3D" id="1.20.1250.20">
    <property type="entry name" value="MFS general substrate transporter like domains"/>
    <property type="match status" value="2"/>
</dbReference>
<evidence type="ECO:0000256" key="6">
    <source>
        <dbReference type="ARBA" id="ARBA00023136"/>
    </source>
</evidence>
<evidence type="ECO:0000256" key="3">
    <source>
        <dbReference type="ARBA" id="ARBA00022448"/>
    </source>
</evidence>
<comment type="catalytic activity">
    <reaction evidence="12">
        <text>L-lysyl-L-alpha-amino acid(out) = L-lysyl-L-alpha-amino acid(in)</text>
        <dbReference type="Rhea" id="RHEA:79387"/>
        <dbReference type="ChEBI" id="CHEBI:229965"/>
    </reaction>
</comment>
<feature type="transmembrane region" description="Helical" evidence="26">
    <location>
        <begin position="99"/>
        <end position="120"/>
    </location>
</feature>
<evidence type="ECO:0000256" key="26">
    <source>
        <dbReference type="SAM" id="Phobius"/>
    </source>
</evidence>
<keyword evidence="3" id="KW-0813">Transport</keyword>
<evidence type="ECO:0000256" key="18">
    <source>
        <dbReference type="ARBA" id="ARBA00044912"/>
    </source>
</evidence>
<proteinExistence type="inferred from homology"/>
<evidence type="ECO:0000256" key="19">
    <source>
        <dbReference type="ARBA" id="ARBA00044919"/>
    </source>
</evidence>
<feature type="transmembrane region" description="Helical" evidence="26">
    <location>
        <begin position="157"/>
        <end position="179"/>
    </location>
</feature>
<evidence type="ECO:0000256" key="1">
    <source>
        <dbReference type="ARBA" id="ARBA00004155"/>
    </source>
</evidence>
<dbReference type="InterPro" id="IPR011701">
    <property type="entry name" value="MFS"/>
</dbReference>
<dbReference type="EMBL" id="GHBP01000497">
    <property type="protein sequence ID" value="NDJ92337.1"/>
    <property type="molecule type" value="Transcribed_RNA"/>
</dbReference>
<dbReference type="SUPFAM" id="SSF103473">
    <property type="entry name" value="MFS general substrate transporter"/>
    <property type="match status" value="1"/>
</dbReference>
<keyword evidence="5 26" id="KW-1133">Transmembrane helix</keyword>
<feature type="transmembrane region" description="Helical" evidence="26">
    <location>
        <begin position="29"/>
        <end position="52"/>
    </location>
</feature>
<comment type="catalytic activity">
    <reaction evidence="13">
        <text>L-alpha-aminoacyl-L-lysine(out) = L-alpha-aminoacyl-L-lysine(in)</text>
        <dbReference type="Rhea" id="RHEA:79383"/>
        <dbReference type="ChEBI" id="CHEBI:229966"/>
    </reaction>
</comment>
<dbReference type="GO" id="GO:0022857">
    <property type="term" value="F:transmembrane transporter activity"/>
    <property type="evidence" value="ECO:0007669"/>
    <property type="project" value="InterPro"/>
</dbReference>
<dbReference type="GO" id="GO:0005765">
    <property type="term" value="C:lysosomal membrane"/>
    <property type="evidence" value="ECO:0007669"/>
    <property type="project" value="UniProtKB-SubCell"/>
</dbReference>
<evidence type="ECO:0000256" key="21">
    <source>
        <dbReference type="ARBA" id="ARBA00044985"/>
    </source>
</evidence>
<dbReference type="PANTHER" id="PTHR23512:SF3">
    <property type="entry name" value="MAJOR FACILITATOR SUPERFAMILY DOMAIN-CONTAINING PROTEIN 1"/>
    <property type="match status" value="1"/>
</dbReference>
<comment type="catalytic activity">
    <reaction evidence="17">
        <text>L-arginyl-glycine(out) = L-arginyl-glycine(in)</text>
        <dbReference type="Rhea" id="RHEA:79391"/>
        <dbReference type="ChEBI" id="CHEBI:229955"/>
    </reaction>
</comment>
<dbReference type="Pfam" id="PF07690">
    <property type="entry name" value="MFS_1"/>
    <property type="match status" value="1"/>
</dbReference>
<comment type="subunit">
    <text evidence="24">Homodimer. Interacts with lysosomal protein GLMP (via lumenal domain); the interaction starts while both proteins are still in the endoplasmic reticulum and is required for stabilization of MFSD1 in lysosomes but has no direct effect on its targeting to lysosomes or transporter activity.</text>
</comment>
<sequence>MDEDTQDLQTRDLFNQDSSSDSEKPLSKWISIIALVLISITAGAPSFCIDNIVPLQNIIVENMKLTELQYNVISSFYSIPNIFFVIFSGIIVDRIGHRFSTLLFTCFCFVGQIFLCLGVYKNVFMILLLGRFIFGIGSESLQVSSTKYLIIWFKGSLLNLSFGIQLAITRLLYFLNMFYSERFYRFLLQKYVGYSKLTIASTVLVTGVAFCLLAVIFSIILWGLDRKYQPLAASTVQGANNQTTVFGFGQLQNLSPTFWVLGGLCFFFFLPFSSYNSISPLYFQLKYGYTTSKANSTLSVNAFISIFLCIIFGFVTGKIGIEILWCKYFYR</sequence>